<evidence type="ECO:0000259" key="9">
    <source>
        <dbReference type="Pfam" id="PF13844"/>
    </source>
</evidence>
<comment type="similarity">
    <text evidence="2">Belongs to the glycosyltransferase 41 family. O-GlcNAc transferase subfamily.</text>
</comment>
<feature type="repeat" description="TPR" evidence="8">
    <location>
        <begin position="37"/>
        <end position="70"/>
    </location>
</feature>
<feature type="repeat" description="TPR" evidence="8">
    <location>
        <begin position="139"/>
        <end position="172"/>
    </location>
</feature>
<dbReference type="Gene3D" id="3.40.50.11380">
    <property type="match status" value="1"/>
</dbReference>
<accession>B4D6D9</accession>
<dbReference type="InterPro" id="IPR019734">
    <property type="entry name" value="TPR_rpt"/>
</dbReference>
<feature type="repeat" description="TPR" evidence="8">
    <location>
        <begin position="105"/>
        <end position="138"/>
    </location>
</feature>
<evidence type="ECO:0000313" key="10">
    <source>
        <dbReference type="EMBL" id="EDY18048.1"/>
    </source>
</evidence>
<feature type="repeat" description="TPR" evidence="8">
    <location>
        <begin position="71"/>
        <end position="104"/>
    </location>
</feature>
<keyword evidence="7 8" id="KW-0802">TPR repeat</keyword>
<reference evidence="10 11" key="1">
    <citation type="journal article" date="2011" name="J. Bacteriol.">
        <title>Genome sequence of Chthoniobacter flavus Ellin428, an aerobic heterotrophic soil bacterium.</title>
        <authorList>
            <person name="Kant R."/>
            <person name="van Passel M.W."/>
            <person name="Palva A."/>
            <person name="Lucas S."/>
            <person name="Lapidus A."/>
            <person name="Glavina Del Rio T."/>
            <person name="Dalin E."/>
            <person name="Tice H."/>
            <person name="Bruce D."/>
            <person name="Goodwin L."/>
            <person name="Pitluck S."/>
            <person name="Larimer F.W."/>
            <person name="Land M.L."/>
            <person name="Hauser L."/>
            <person name="Sangwan P."/>
            <person name="de Vos W.M."/>
            <person name="Janssen P.H."/>
            <person name="Smidt H."/>
        </authorList>
    </citation>
    <scope>NUCLEOTIDE SEQUENCE [LARGE SCALE GENOMIC DNA]</scope>
    <source>
        <strain evidence="10 11">Ellin428</strain>
    </source>
</reference>
<dbReference type="InterPro" id="IPR011990">
    <property type="entry name" value="TPR-like_helical_dom_sf"/>
</dbReference>
<dbReference type="Gene3D" id="3.40.50.2000">
    <property type="entry name" value="Glycogen Phosphorylase B"/>
    <property type="match status" value="1"/>
</dbReference>
<feature type="domain" description="O-GlcNAc transferase C-terminal" evidence="9">
    <location>
        <begin position="288"/>
        <end position="417"/>
    </location>
</feature>
<dbReference type="eggNOG" id="COG0457">
    <property type="taxonomic scope" value="Bacteria"/>
</dbReference>
<feature type="domain" description="O-GlcNAc transferase C-terminal" evidence="9">
    <location>
        <begin position="480"/>
        <end position="653"/>
    </location>
</feature>
<dbReference type="AlphaFoldDB" id="B4D6D9"/>
<dbReference type="PROSITE" id="PS50293">
    <property type="entry name" value="TPR_REGION"/>
    <property type="match status" value="3"/>
</dbReference>
<sequence length="672" mass="75532">MTTLQAMQIALQHHQSGRLADAEAIYRQILAVEPRHADALHLLGVIAHQVGQHEGAIELIGEAVQLNPNDAAALCNLGEAYRVSGRLEEAIVAYRRALCIQPGQPEACSNLGNVLRSVGRMDEAIDACRRATQLRPGYVEAHLNLANALSEHGRSEEALAEYRCALEIDPHHAEAWNSYGSALVGMQRLVEAEAAFRQAIQWQPQHAGAWSNLGGVLAECGRHDEAVAAYRRALEINPADASVQSNLICTLQFHPTVEWETIAEERRAWNGRFGQAPTAAGARYTNVREAERPLRIGYVSPDFRDHVVGRNLLPLFREHDRRHFEILCYSGVAQPDAMTTEFRRLAGVWRHTLGAADDALTRMIQQDGVDILVDLTQHMARSRLTLFARRPAPVQVSFAGYPETTGLAAIPYRISDRYLESQIGVWRSEMGWKGEPELRSPNSVLRSAEHVFPLDSFWCYDPGDEKVEGNELPCQQTGRVTFGCLNNFCKLNEQTWKSWARILRQVSGSRLILLSAPGSHRQRVVDGLEREGIDPRRIEFVERAPRRGYLEYYQRLDIALDSFPYNGHTTSLDALWMGVPVVSRAGRGPLSRAGWSQLSNLGLPELVAFSEDDYIRIAVELAGDIPRLSELRATLRRRMEASVLMDAVRFTRQIEETYRAMWREWCGRGDDR</sequence>
<dbReference type="GO" id="GO:0097363">
    <property type="term" value="F:protein O-acetylglucosaminyltransferase activity"/>
    <property type="evidence" value="ECO:0007669"/>
    <property type="project" value="UniProtKB-EC"/>
</dbReference>
<name>B4D6D9_9BACT</name>
<protein>
    <recommendedName>
        <fullName evidence="3">protein O-GlcNAc transferase</fullName>
        <ecNumber evidence="3">2.4.1.255</ecNumber>
    </recommendedName>
</protein>
<feature type="repeat" description="TPR" evidence="8">
    <location>
        <begin position="173"/>
        <end position="206"/>
    </location>
</feature>
<dbReference type="Pfam" id="PF00515">
    <property type="entry name" value="TPR_1"/>
    <property type="match status" value="1"/>
</dbReference>
<evidence type="ECO:0000313" key="11">
    <source>
        <dbReference type="Proteomes" id="UP000005824"/>
    </source>
</evidence>
<dbReference type="PANTHER" id="PTHR44835:SF1">
    <property type="entry name" value="PROTEIN O-GLCNAC TRANSFERASE"/>
    <property type="match status" value="1"/>
</dbReference>
<dbReference type="Pfam" id="PF13844">
    <property type="entry name" value="Glyco_transf_41"/>
    <property type="match status" value="2"/>
</dbReference>
<dbReference type="Pfam" id="PF14559">
    <property type="entry name" value="TPR_19"/>
    <property type="match status" value="1"/>
</dbReference>
<keyword evidence="11" id="KW-1185">Reference proteome</keyword>
<dbReference type="InterPro" id="IPR029489">
    <property type="entry name" value="OGT/SEC/SPY_C"/>
</dbReference>
<proteinExistence type="inferred from homology"/>
<dbReference type="EMBL" id="ABVL01000015">
    <property type="protein sequence ID" value="EDY18048.1"/>
    <property type="molecule type" value="Genomic_DNA"/>
</dbReference>
<keyword evidence="5" id="KW-0808">Transferase</keyword>
<dbReference type="UniPathway" id="UPA00378"/>
<gene>
    <name evidence="10" type="ORF">CfE428DRAFT_4479</name>
</gene>
<comment type="caution">
    <text evidence="10">The sequence shown here is derived from an EMBL/GenBank/DDBJ whole genome shotgun (WGS) entry which is preliminary data.</text>
</comment>
<dbReference type="SMART" id="SM00028">
    <property type="entry name" value="TPR"/>
    <property type="match status" value="7"/>
</dbReference>
<evidence type="ECO:0000256" key="6">
    <source>
        <dbReference type="ARBA" id="ARBA00022737"/>
    </source>
</evidence>
<evidence type="ECO:0000256" key="5">
    <source>
        <dbReference type="ARBA" id="ARBA00022679"/>
    </source>
</evidence>
<evidence type="ECO:0000256" key="3">
    <source>
        <dbReference type="ARBA" id="ARBA00011970"/>
    </source>
</evidence>
<dbReference type="InterPro" id="IPR051939">
    <property type="entry name" value="Glycosyltr_41/O-GlcNAc_trsf"/>
</dbReference>
<keyword evidence="6" id="KW-0677">Repeat</keyword>
<evidence type="ECO:0000256" key="1">
    <source>
        <dbReference type="ARBA" id="ARBA00004922"/>
    </source>
</evidence>
<comment type="pathway">
    <text evidence="1">Protein modification; protein glycosylation.</text>
</comment>
<dbReference type="InParanoid" id="B4D6D9"/>
<evidence type="ECO:0000256" key="2">
    <source>
        <dbReference type="ARBA" id="ARBA00005386"/>
    </source>
</evidence>
<dbReference type="EC" id="2.4.1.255" evidence="3"/>
<dbReference type="eggNOG" id="COG3914">
    <property type="taxonomic scope" value="Bacteria"/>
</dbReference>
<evidence type="ECO:0000256" key="8">
    <source>
        <dbReference type="PROSITE-ProRule" id="PRU00339"/>
    </source>
</evidence>
<dbReference type="STRING" id="497964.CfE428DRAFT_4479"/>
<dbReference type="SUPFAM" id="SSF48452">
    <property type="entry name" value="TPR-like"/>
    <property type="match status" value="1"/>
</dbReference>
<dbReference type="PANTHER" id="PTHR44835">
    <property type="entry name" value="UDP-N-ACETYLGLUCOSAMINE--PEPTIDE N-ACETYLGLUCOSAMINYLTRANSFERASE SPINDLY-RELATED"/>
    <property type="match status" value="1"/>
</dbReference>
<feature type="repeat" description="TPR" evidence="8">
    <location>
        <begin position="207"/>
        <end position="240"/>
    </location>
</feature>
<dbReference type="Pfam" id="PF13424">
    <property type="entry name" value="TPR_12"/>
    <property type="match status" value="1"/>
</dbReference>
<evidence type="ECO:0000256" key="4">
    <source>
        <dbReference type="ARBA" id="ARBA00022676"/>
    </source>
</evidence>
<evidence type="ECO:0000256" key="7">
    <source>
        <dbReference type="ARBA" id="ARBA00022803"/>
    </source>
</evidence>
<keyword evidence="4" id="KW-0328">Glycosyltransferase</keyword>
<dbReference type="Proteomes" id="UP000005824">
    <property type="component" value="Unassembled WGS sequence"/>
</dbReference>
<dbReference type="PROSITE" id="PS50005">
    <property type="entry name" value="TPR"/>
    <property type="match status" value="6"/>
</dbReference>
<dbReference type="Gene3D" id="1.25.40.10">
    <property type="entry name" value="Tetratricopeptide repeat domain"/>
    <property type="match status" value="3"/>
</dbReference>
<organism evidence="10 11">
    <name type="scientific">Chthoniobacter flavus Ellin428</name>
    <dbReference type="NCBI Taxonomy" id="497964"/>
    <lineage>
        <taxon>Bacteria</taxon>
        <taxon>Pseudomonadati</taxon>
        <taxon>Verrucomicrobiota</taxon>
        <taxon>Spartobacteria</taxon>
        <taxon>Chthoniobacterales</taxon>
        <taxon>Chthoniobacteraceae</taxon>
        <taxon>Chthoniobacter</taxon>
    </lineage>
</organism>
<dbReference type="Pfam" id="PF13181">
    <property type="entry name" value="TPR_8"/>
    <property type="match status" value="1"/>
</dbReference>